<evidence type="ECO:0000256" key="6">
    <source>
        <dbReference type="ARBA" id="ARBA00022989"/>
    </source>
</evidence>
<dbReference type="PATRIC" id="fig|999415.3.peg.1189"/>
<organism evidence="10 11">
    <name type="scientific">Eggerthia catenaformis OT 569 = DSM 20559</name>
    <dbReference type="NCBI Taxonomy" id="999415"/>
    <lineage>
        <taxon>Bacteria</taxon>
        <taxon>Bacillati</taxon>
        <taxon>Bacillota</taxon>
        <taxon>Erysipelotrichia</taxon>
        <taxon>Erysipelotrichales</taxon>
        <taxon>Coprobacillaceae</taxon>
        <taxon>Eggerthia</taxon>
    </lineage>
</organism>
<protein>
    <recommendedName>
        <fullName evidence="9">ABC transmembrane type-1 domain-containing protein</fullName>
    </recommendedName>
</protein>
<dbReference type="GO" id="GO:0048473">
    <property type="term" value="P:D-methionine transmembrane transport"/>
    <property type="evidence" value="ECO:0007669"/>
    <property type="project" value="TreeGrafter"/>
</dbReference>
<keyword evidence="11" id="KW-1185">Reference proteome</keyword>
<dbReference type="InterPro" id="IPR000515">
    <property type="entry name" value="MetI-like"/>
</dbReference>
<keyword evidence="4" id="KW-1003">Cell membrane</keyword>
<dbReference type="GO" id="GO:0005886">
    <property type="term" value="C:plasma membrane"/>
    <property type="evidence" value="ECO:0007669"/>
    <property type="project" value="UniProtKB-SubCell"/>
</dbReference>
<accession>M2P8G4</accession>
<feature type="transmembrane region" description="Helical" evidence="8">
    <location>
        <begin position="83"/>
        <end position="106"/>
    </location>
</feature>
<evidence type="ECO:0000256" key="2">
    <source>
        <dbReference type="ARBA" id="ARBA00007069"/>
    </source>
</evidence>
<evidence type="ECO:0000256" key="4">
    <source>
        <dbReference type="ARBA" id="ARBA00022475"/>
    </source>
</evidence>
<dbReference type="STRING" id="999415.HMPREF9943_01171"/>
<feature type="transmembrane region" description="Helical" evidence="8">
    <location>
        <begin position="53"/>
        <end position="77"/>
    </location>
</feature>
<dbReference type="CDD" id="cd06261">
    <property type="entry name" value="TM_PBP2"/>
    <property type="match status" value="1"/>
</dbReference>
<dbReference type="InterPro" id="IPR035906">
    <property type="entry name" value="MetI-like_sf"/>
</dbReference>
<keyword evidence="7 8" id="KW-0472">Membrane</keyword>
<evidence type="ECO:0000256" key="8">
    <source>
        <dbReference type="RuleBase" id="RU363032"/>
    </source>
</evidence>
<dbReference type="Proteomes" id="UP000011758">
    <property type="component" value="Unassembled WGS sequence"/>
</dbReference>
<feature type="transmembrane region" description="Helical" evidence="8">
    <location>
        <begin position="18"/>
        <end position="41"/>
    </location>
</feature>
<feature type="domain" description="ABC transmembrane type-1" evidence="9">
    <location>
        <begin position="14"/>
        <end position="207"/>
    </location>
</feature>
<comment type="subcellular location">
    <subcellularLocation>
        <location evidence="1 8">Cell membrane</location>
        <topology evidence="1 8">Multi-pass membrane protein</topology>
    </subcellularLocation>
</comment>
<dbReference type="Gene3D" id="1.10.3720.10">
    <property type="entry name" value="MetI-like"/>
    <property type="match status" value="1"/>
</dbReference>
<feature type="transmembrane region" description="Helical" evidence="8">
    <location>
        <begin position="189"/>
        <end position="212"/>
    </location>
</feature>
<evidence type="ECO:0000256" key="1">
    <source>
        <dbReference type="ARBA" id="ARBA00004651"/>
    </source>
</evidence>
<sequence length="219" mass="23752">MNFYEILQLIIPETGNTLIMVAVSTILGYAFGLPLGIILTLTDKNGLKPNKAVYTILDIIVNIFRSIPFVILLVWMIPFTKALVYTSIGVKGAIVPLTVSAIPFIARMIEQSLKEVDPGVIEAAQAMGASTWQIVMKVLLVESRSSLVLGTTIVFSSIIGYVAMAGMVGAGGLGDVAIRYGYLRYVKEVMLAAIIVVIIIVQIFQLAGNYLAKKVDKRQ</sequence>
<dbReference type="EMBL" id="AGEJ01000018">
    <property type="protein sequence ID" value="EMD16617.1"/>
    <property type="molecule type" value="Genomic_DNA"/>
</dbReference>
<dbReference type="AlphaFoldDB" id="M2P8G4"/>
<keyword evidence="3 8" id="KW-0813">Transport</keyword>
<evidence type="ECO:0000259" key="9">
    <source>
        <dbReference type="PROSITE" id="PS50928"/>
    </source>
</evidence>
<keyword evidence="5 8" id="KW-0812">Transmembrane</keyword>
<dbReference type="OrthoDB" id="9793490at2"/>
<keyword evidence="6 8" id="KW-1133">Transmembrane helix</keyword>
<dbReference type="RefSeq" id="WP_004803056.1">
    <property type="nucleotide sequence ID" value="NZ_AUGJ01000002.1"/>
</dbReference>
<evidence type="ECO:0000313" key="10">
    <source>
        <dbReference type="EMBL" id="EMD16617.1"/>
    </source>
</evidence>
<dbReference type="NCBIfam" id="NF008049">
    <property type="entry name" value="PRK10782.1"/>
    <property type="match status" value="1"/>
</dbReference>
<dbReference type="SUPFAM" id="SSF161098">
    <property type="entry name" value="MetI-like"/>
    <property type="match status" value="1"/>
</dbReference>
<gene>
    <name evidence="10" type="ORF">HMPREF9943_01171</name>
</gene>
<dbReference type="PANTHER" id="PTHR30450">
    <property type="entry name" value="ABC TRANSPORTER PERMEASE"/>
    <property type="match status" value="1"/>
</dbReference>
<name>M2P8G4_9FIRM</name>
<dbReference type="PROSITE" id="PS50928">
    <property type="entry name" value="ABC_TM1"/>
    <property type="match status" value="1"/>
</dbReference>
<evidence type="ECO:0000313" key="11">
    <source>
        <dbReference type="Proteomes" id="UP000011758"/>
    </source>
</evidence>
<feature type="transmembrane region" description="Helical" evidence="8">
    <location>
        <begin position="146"/>
        <end position="169"/>
    </location>
</feature>
<dbReference type="eggNOG" id="COG2011">
    <property type="taxonomic scope" value="Bacteria"/>
</dbReference>
<comment type="similarity">
    <text evidence="2">Belongs to the binding-protein-dependent transport system permease family. CysTW subfamily.</text>
</comment>
<dbReference type="Pfam" id="PF00528">
    <property type="entry name" value="BPD_transp_1"/>
    <property type="match status" value="1"/>
</dbReference>
<dbReference type="BioCyc" id="ECAT999415-HMP:GTTI-1203-MONOMER"/>
<reference evidence="10 11" key="1">
    <citation type="submission" date="2013-02" db="EMBL/GenBank/DDBJ databases">
        <title>The Genome Sequence of Lactobacillus catenaformis F0143.</title>
        <authorList>
            <consortium name="The Broad Institute Genome Sequencing Platform"/>
            <person name="Earl A."/>
            <person name="Ward D."/>
            <person name="Feldgarden M."/>
            <person name="Gevers D."/>
            <person name="Izard J."/>
            <person name="Blanton J.M."/>
            <person name="Mathney J."/>
            <person name="Dewhirst F.E."/>
            <person name="Young S.K."/>
            <person name="Zeng Q."/>
            <person name="Gargeya S."/>
            <person name="Fitzgerald M."/>
            <person name="Haas B."/>
            <person name="Abouelleil A."/>
            <person name="Alvarado L."/>
            <person name="Arachchi H.M."/>
            <person name="Berlin A."/>
            <person name="Chapman S.B."/>
            <person name="Gearin G."/>
            <person name="Goldberg J."/>
            <person name="Griggs A."/>
            <person name="Gujja S."/>
            <person name="Hansen M."/>
            <person name="Heiman D."/>
            <person name="Howarth C."/>
            <person name="Larimer J."/>
            <person name="Lui A."/>
            <person name="MacDonald P.J.P."/>
            <person name="McCowen C."/>
            <person name="Montmayeur A."/>
            <person name="Murphy C."/>
            <person name="Neiman D."/>
            <person name="Pearson M."/>
            <person name="Priest M."/>
            <person name="Roberts A."/>
            <person name="Saif S."/>
            <person name="Shea T."/>
            <person name="Sisk P."/>
            <person name="Stolte C."/>
            <person name="Sykes S."/>
            <person name="Wortman J."/>
            <person name="Nusbaum C."/>
            <person name="Birren B."/>
        </authorList>
    </citation>
    <scope>NUCLEOTIDE SEQUENCE [LARGE SCALE GENOMIC DNA]</scope>
    <source>
        <strain evidence="10 11">OT 569</strain>
    </source>
</reference>
<evidence type="ECO:0000256" key="5">
    <source>
        <dbReference type="ARBA" id="ARBA00022692"/>
    </source>
</evidence>
<dbReference type="InterPro" id="IPR051322">
    <property type="entry name" value="AA_ABC_Transporter_Permease"/>
</dbReference>
<dbReference type="FunFam" id="1.10.3720.10:FF:000002">
    <property type="entry name" value="D-methionine ABC transporter permease MetI"/>
    <property type="match status" value="1"/>
</dbReference>
<proteinExistence type="inferred from homology"/>
<evidence type="ECO:0000256" key="7">
    <source>
        <dbReference type="ARBA" id="ARBA00023136"/>
    </source>
</evidence>
<dbReference type="PANTHER" id="PTHR30450:SF1">
    <property type="entry name" value="D-METHIONINE TRANSPORT SYSTEM PERMEASE PROTEIN METI-RELATED"/>
    <property type="match status" value="1"/>
</dbReference>
<evidence type="ECO:0000256" key="3">
    <source>
        <dbReference type="ARBA" id="ARBA00022448"/>
    </source>
</evidence>
<comment type="caution">
    <text evidence="10">The sequence shown here is derived from an EMBL/GenBank/DDBJ whole genome shotgun (WGS) entry which is preliminary data.</text>
</comment>